<organism evidence="1 2">
    <name type="scientific">Natrinema halophilum</name>
    <dbReference type="NCBI Taxonomy" id="1699371"/>
    <lineage>
        <taxon>Archaea</taxon>
        <taxon>Methanobacteriati</taxon>
        <taxon>Methanobacteriota</taxon>
        <taxon>Stenosarchaea group</taxon>
        <taxon>Halobacteria</taxon>
        <taxon>Halobacteriales</taxon>
        <taxon>Natrialbaceae</taxon>
        <taxon>Natrinema</taxon>
    </lineage>
</organism>
<dbReference type="EMBL" id="CP058601">
    <property type="protein sequence ID" value="QLG49641.1"/>
    <property type="molecule type" value="Genomic_DNA"/>
</dbReference>
<name>A0A7D5KDR6_9EURY</name>
<proteinExistence type="predicted"/>
<dbReference type="GeneID" id="56034145"/>
<accession>A0A7D5KDR6</accession>
<dbReference type="AlphaFoldDB" id="A0A7D5KDR6"/>
<reference evidence="1 2" key="1">
    <citation type="submission" date="2020-07" db="EMBL/GenBank/DDBJ databases">
        <authorList>
            <person name="Cui H."/>
        </authorList>
    </citation>
    <scope>NUCLEOTIDE SEQUENCE [LARGE SCALE GENOMIC DNA]</scope>
    <source>
        <strain evidence="1 2">YPL8</strain>
    </source>
</reference>
<dbReference type="Proteomes" id="UP000509241">
    <property type="component" value="Chromosome"/>
</dbReference>
<evidence type="ECO:0000313" key="2">
    <source>
        <dbReference type="Proteomes" id="UP000509241"/>
    </source>
</evidence>
<dbReference type="RefSeq" id="WP_179261389.1">
    <property type="nucleotide sequence ID" value="NZ_CP058601.1"/>
</dbReference>
<sequence length="131" mass="13942">MSSTGPTGPSVLAVVHGDDALRGSVSRRRDRTAASQERVDSLENDIDAFETGRGGLDAIADAALNRADANTARIAELQTRSLLYDAQLSPNRRCRCCVADSGGRRVVLERFGPWHALSPSQPGRGLAPSNN</sequence>
<protein>
    <submittedName>
        <fullName evidence="1">Uncharacterized protein</fullName>
    </submittedName>
</protein>
<dbReference type="KEGG" id="haly:HYG82_12600"/>
<keyword evidence="2" id="KW-1185">Reference proteome</keyword>
<evidence type="ECO:0000313" key="1">
    <source>
        <dbReference type="EMBL" id="QLG49641.1"/>
    </source>
</evidence>
<gene>
    <name evidence="1" type="ORF">HYG82_12600</name>
</gene>